<name>A0ABQ9WEI2_SAGOE</name>
<sequence>MLLNCASHCGTEFNNVFSLHALNFHIHLTLASTEGNPAKRHHVKKPLPSHHIPSESWTAKVTQAMNALESYILYDQLHLYRLAEPSQQNLVFTELLTLGTPTYGLFPAILFCTWYHLKALRKQDHSDSTNWENAVEKNEFTHSRNSCLSYIYQFPECAPAFIQTPLRL</sequence>
<organism evidence="1 2">
    <name type="scientific">Saguinus oedipus</name>
    <name type="common">Cotton-top tamarin</name>
    <name type="synonym">Oedipomidas oedipus</name>
    <dbReference type="NCBI Taxonomy" id="9490"/>
    <lineage>
        <taxon>Eukaryota</taxon>
        <taxon>Metazoa</taxon>
        <taxon>Chordata</taxon>
        <taxon>Craniata</taxon>
        <taxon>Vertebrata</taxon>
        <taxon>Euteleostomi</taxon>
        <taxon>Mammalia</taxon>
        <taxon>Eutheria</taxon>
        <taxon>Euarchontoglires</taxon>
        <taxon>Primates</taxon>
        <taxon>Haplorrhini</taxon>
        <taxon>Platyrrhini</taxon>
        <taxon>Cebidae</taxon>
        <taxon>Callitrichinae</taxon>
        <taxon>Saguinus</taxon>
    </lineage>
</organism>
<dbReference type="Proteomes" id="UP001266305">
    <property type="component" value="Unassembled WGS sequence"/>
</dbReference>
<evidence type="ECO:0000313" key="2">
    <source>
        <dbReference type="Proteomes" id="UP001266305"/>
    </source>
</evidence>
<dbReference type="EMBL" id="JASSZA010000001">
    <property type="protein sequence ID" value="KAK2118777.1"/>
    <property type="molecule type" value="Genomic_DNA"/>
</dbReference>
<reference evidence="1 2" key="1">
    <citation type="submission" date="2023-05" db="EMBL/GenBank/DDBJ databases">
        <title>B98-5 Cell Line De Novo Hybrid Assembly: An Optical Mapping Approach.</title>
        <authorList>
            <person name="Kananen K."/>
            <person name="Auerbach J.A."/>
            <person name="Kautto E."/>
            <person name="Blachly J.S."/>
        </authorList>
    </citation>
    <scope>NUCLEOTIDE SEQUENCE [LARGE SCALE GENOMIC DNA]</scope>
    <source>
        <strain evidence="1">B95-8</strain>
        <tissue evidence="1">Cell line</tissue>
    </source>
</reference>
<keyword evidence="2" id="KW-1185">Reference proteome</keyword>
<comment type="caution">
    <text evidence="1">The sequence shown here is derived from an EMBL/GenBank/DDBJ whole genome shotgun (WGS) entry which is preliminary data.</text>
</comment>
<proteinExistence type="predicted"/>
<protein>
    <submittedName>
        <fullName evidence="1">Uncharacterized protein</fullName>
    </submittedName>
</protein>
<evidence type="ECO:0000313" key="1">
    <source>
        <dbReference type="EMBL" id="KAK2118777.1"/>
    </source>
</evidence>
<accession>A0ABQ9WEI2</accession>
<gene>
    <name evidence="1" type="ORF">P7K49_000163</name>
</gene>